<dbReference type="SUPFAM" id="SSF89360">
    <property type="entry name" value="HesB-like domain"/>
    <property type="match status" value="1"/>
</dbReference>
<dbReference type="HAMAP" id="MF_01637">
    <property type="entry name" value="Fe_S_biogen_NfuA"/>
    <property type="match status" value="1"/>
</dbReference>
<dbReference type="Pfam" id="PF01106">
    <property type="entry name" value="NifU"/>
    <property type="match status" value="1"/>
</dbReference>
<dbReference type="GO" id="GO:0016226">
    <property type="term" value="P:iron-sulfur cluster assembly"/>
    <property type="evidence" value="ECO:0007669"/>
    <property type="project" value="UniProtKB-UniRule"/>
</dbReference>
<dbReference type="OrthoDB" id="9785450at2"/>
<evidence type="ECO:0000256" key="2">
    <source>
        <dbReference type="ARBA" id="ARBA00022723"/>
    </source>
</evidence>
<dbReference type="InterPro" id="IPR035903">
    <property type="entry name" value="HesB-like_dom_sf"/>
</dbReference>
<feature type="domain" description="NIF system FeS cluster assembly NifU C-terminal" evidence="6">
    <location>
        <begin position="111"/>
        <end position="174"/>
    </location>
</feature>
<sequence length="192" mass="21181">MITITKSAQDHFIKLLKNQIPGTQIRVFVINPGTPFAECGVSYCAPDSIEESDIELKFDKLSAYIDSVSAPFLENAEINFSIDKLGSQLTIKAPNAKIKYVNSDAPLIERINYVIKSQINPQLAIHGGSVSLIKITNDGYVILQFSGGCNGCSMVSLTLKNGIEKQLLNMFPNELNGVKDFTEHQHGEHSFY</sequence>
<dbReference type="Gene3D" id="2.60.300.12">
    <property type="entry name" value="HesB-like domain"/>
    <property type="match status" value="1"/>
</dbReference>
<dbReference type="AlphaFoldDB" id="A0A0X9VSA9"/>
<proteinExistence type="inferred from homology"/>
<dbReference type="GO" id="GO:0051539">
    <property type="term" value="F:4 iron, 4 sulfur cluster binding"/>
    <property type="evidence" value="ECO:0007669"/>
    <property type="project" value="UniProtKB-UniRule"/>
</dbReference>
<dbReference type="InterPro" id="IPR017726">
    <property type="entry name" value="Fe/S_biogenesis_protein_NfuA"/>
</dbReference>
<comment type="subunit">
    <text evidence="5">Homodimer.</text>
</comment>
<dbReference type="KEGG" id="asy:AUT07_00342"/>
<dbReference type="PANTHER" id="PTHR11178">
    <property type="entry name" value="IRON-SULFUR CLUSTER SCAFFOLD PROTEIN NFU-RELATED"/>
    <property type="match status" value="1"/>
</dbReference>
<reference evidence="8 9" key="1">
    <citation type="submission" date="2016-01" db="EMBL/GenBank/DDBJ databases">
        <title>Genome sequence of Ca. Arsenophonus lipopteni, the exclusive symbiont of a blood sucking fly Lipoptena cervi (Diptera: Hippoboscidae).</title>
        <authorList>
            <person name="Novakova E."/>
            <person name="Hypsa V."/>
            <person name="Nguyen P."/>
            <person name="Husnik F."/>
            <person name="Darby A.C."/>
        </authorList>
    </citation>
    <scope>NUCLEOTIDE SEQUENCE [LARGE SCALE GENOMIC DNA]</scope>
    <source>
        <strain evidence="8 9">CB</strain>
    </source>
</reference>
<dbReference type="PATRIC" id="fig|634113.3.peg.334"/>
<feature type="binding site" evidence="5">
    <location>
        <position position="149"/>
    </location>
    <ligand>
        <name>[4Fe-4S] cluster</name>
        <dbReference type="ChEBI" id="CHEBI:49883"/>
    </ligand>
</feature>
<organism evidence="8 9">
    <name type="scientific">Candidatus Arsenophonus lipoptenae</name>
    <dbReference type="NCBI Taxonomy" id="634113"/>
    <lineage>
        <taxon>Bacteria</taxon>
        <taxon>Pseudomonadati</taxon>
        <taxon>Pseudomonadota</taxon>
        <taxon>Gammaproteobacteria</taxon>
        <taxon>Enterobacterales</taxon>
        <taxon>Morganellaceae</taxon>
        <taxon>Arsenophonus</taxon>
    </lineage>
</organism>
<keyword evidence="2 5" id="KW-0479">Metal-binding</keyword>
<dbReference type="NCBIfam" id="TIGR03341">
    <property type="entry name" value="YhgI_GntY"/>
    <property type="match status" value="1"/>
</dbReference>
<feature type="domain" description="Core" evidence="7">
    <location>
        <begin position="2"/>
        <end position="97"/>
    </location>
</feature>
<name>A0A0X9VSA9_9GAMM</name>
<dbReference type="Pfam" id="PF01521">
    <property type="entry name" value="Fe-S_biosyn"/>
    <property type="match status" value="1"/>
</dbReference>
<comment type="cofactor">
    <cofactor evidence="5">
        <name>[4Fe-4S] cluster</name>
        <dbReference type="ChEBI" id="CHEBI:49883"/>
    </cofactor>
    <text evidence="5">Binds 1 [4Fe-4S] cluster per subunit. The cluster is presumably bound at the interface of two monomers.</text>
</comment>
<protein>
    <recommendedName>
        <fullName evidence="5">Fe/S biogenesis protein NfuA</fullName>
    </recommendedName>
</protein>
<dbReference type="InterPro" id="IPR034904">
    <property type="entry name" value="FSCA_dom_sf"/>
</dbReference>
<dbReference type="STRING" id="634113.AUT07_00342"/>
<dbReference type="GO" id="GO:0051604">
    <property type="term" value="P:protein maturation"/>
    <property type="evidence" value="ECO:0007669"/>
    <property type="project" value="UniProtKB-UniRule"/>
</dbReference>
<keyword evidence="9" id="KW-1185">Reference proteome</keyword>
<evidence type="ECO:0000259" key="7">
    <source>
        <dbReference type="Pfam" id="PF01521"/>
    </source>
</evidence>
<dbReference type="NCBIfam" id="NF008392">
    <property type="entry name" value="PRK11190.1"/>
    <property type="match status" value="1"/>
</dbReference>
<dbReference type="InterPro" id="IPR000361">
    <property type="entry name" value="ATAP_core_dom"/>
</dbReference>
<feature type="binding site" evidence="5">
    <location>
        <position position="152"/>
    </location>
    <ligand>
        <name>[4Fe-4S] cluster</name>
        <dbReference type="ChEBI" id="CHEBI:49883"/>
    </ligand>
</feature>
<keyword evidence="1 5" id="KW-0004">4Fe-4S</keyword>
<evidence type="ECO:0000313" key="8">
    <source>
        <dbReference type="EMBL" id="AMA64922.1"/>
    </source>
</evidence>
<dbReference type="Gene3D" id="3.30.300.130">
    <property type="entry name" value="Fe-S cluster assembly (FSCA)"/>
    <property type="match status" value="1"/>
</dbReference>
<keyword evidence="4 5" id="KW-0411">Iron-sulfur</keyword>
<evidence type="ECO:0000259" key="6">
    <source>
        <dbReference type="Pfam" id="PF01106"/>
    </source>
</evidence>
<keyword evidence="3 5" id="KW-0408">Iron</keyword>
<comment type="function">
    <text evidence="5">Involved in iron-sulfur cluster biogenesis. Binds a 4Fe-4S cluster, can transfer this cluster to apoproteins, and thereby intervenes in the maturation of Fe/S proteins. Could also act as a scaffold/chaperone for damaged Fe/S proteins.</text>
</comment>
<dbReference type="SUPFAM" id="SSF117916">
    <property type="entry name" value="Fe-S cluster assembly (FSCA) domain-like"/>
    <property type="match status" value="1"/>
</dbReference>
<evidence type="ECO:0000256" key="1">
    <source>
        <dbReference type="ARBA" id="ARBA00022485"/>
    </source>
</evidence>
<dbReference type="PANTHER" id="PTHR11178:SF51">
    <property type="entry name" value="FE_S BIOGENESIS PROTEIN NFUA"/>
    <property type="match status" value="1"/>
</dbReference>
<gene>
    <name evidence="5 8" type="primary">nfuA</name>
    <name evidence="8" type="ORF">AUT07_00342</name>
</gene>
<comment type="similarity">
    <text evidence="5">Belongs to the NfuA family.</text>
</comment>
<dbReference type="Proteomes" id="UP000069926">
    <property type="component" value="Chromosome"/>
</dbReference>
<dbReference type="EMBL" id="CP013920">
    <property type="protein sequence ID" value="AMA64922.1"/>
    <property type="molecule type" value="Genomic_DNA"/>
</dbReference>
<evidence type="ECO:0000313" key="9">
    <source>
        <dbReference type="Proteomes" id="UP000069926"/>
    </source>
</evidence>
<accession>A0A0X9VSA9</accession>
<evidence type="ECO:0000256" key="5">
    <source>
        <dbReference type="HAMAP-Rule" id="MF_01637"/>
    </source>
</evidence>
<dbReference type="RefSeq" id="WP_066283374.1">
    <property type="nucleotide sequence ID" value="NZ_CP013920.1"/>
</dbReference>
<dbReference type="GO" id="GO:0005506">
    <property type="term" value="F:iron ion binding"/>
    <property type="evidence" value="ECO:0007669"/>
    <property type="project" value="InterPro"/>
</dbReference>
<evidence type="ECO:0000256" key="4">
    <source>
        <dbReference type="ARBA" id="ARBA00023014"/>
    </source>
</evidence>
<dbReference type="InterPro" id="IPR001075">
    <property type="entry name" value="NIF_FeS_clus_asmbl_NifU_C"/>
</dbReference>
<evidence type="ECO:0000256" key="3">
    <source>
        <dbReference type="ARBA" id="ARBA00023004"/>
    </source>
</evidence>